<dbReference type="EMBL" id="JXJN01027530">
    <property type="status" value="NOT_ANNOTATED_CDS"/>
    <property type="molecule type" value="Genomic_DNA"/>
</dbReference>
<dbReference type="AlphaFoldDB" id="A0A1B0C746"/>
<keyword evidence="2" id="KW-1185">Reference proteome</keyword>
<dbReference type="VEuPathDB" id="VectorBase:GPPI050980"/>
<dbReference type="Proteomes" id="UP000092460">
    <property type="component" value="Unassembled WGS sequence"/>
</dbReference>
<dbReference type="EnsemblMetazoa" id="GPPI050980-RA">
    <property type="protein sequence ID" value="GPPI050980-PA"/>
    <property type="gene ID" value="GPPI050980"/>
</dbReference>
<sequence length="153" mass="17651">MPMPQLLECIYQGKAHLICKSPTLQATHHNSLCYISVHQRFIHQSIHARYKLRFRTSVEHDKLSAIQERCSNDAHMLGNYMPPMSSNTVMSSSLCSLYGKCPLSCHKDTPILYAFDYFGRMTFGGNRILLYIFDEIIPDSEMVFKSVELRWIG</sequence>
<dbReference type="EMBL" id="JXJN01027531">
    <property type="status" value="NOT_ANNOTATED_CDS"/>
    <property type="molecule type" value="Genomic_DNA"/>
</dbReference>
<accession>A0A1B0C746</accession>
<evidence type="ECO:0000313" key="2">
    <source>
        <dbReference type="Proteomes" id="UP000092460"/>
    </source>
</evidence>
<organism evidence="1 2">
    <name type="scientific">Glossina palpalis gambiensis</name>
    <dbReference type="NCBI Taxonomy" id="67801"/>
    <lineage>
        <taxon>Eukaryota</taxon>
        <taxon>Metazoa</taxon>
        <taxon>Ecdysozoa</taxon>
        <taxon>Arthropoda</taxon>
        <taxon>Hexapoda</taxon>
        <taxon>Insecta</taxon>
        <taxon>Pterygota</taxon>
        <taxon>Neoptera</taxon>
        <taxon>Endopterygota</taxon>
        <taxon>Diptera</taxon>
        <taxon>Brachycera</taxon>
        <taxon>Muscomorpha</taxon>
        <taxon>Hippoboscoidea</taxon>
        <taxon>Glossinidae</taxon>
        <taxon>Glossina</taxon>
    </lineage>
</organism>
<evidence type="ECO:0000313" key="1">
    <source>
        <dbReference type="EnsemblMetazoa" id="GPPI050980-PA"/>
    </source>
</evidence>
<proteinExistence type="predicted"/>
<protein>
    <submittedName>
        <fullName evidence="1">Uncharacterized protein</fullName>
    </submittedName>
</protein>
<reference evidence="2" key="1">
    <citation type="submission" date="2015-01" db="EMBL/GenBank/DDBJ databases">
        <authorList>
            <person name="Aksoy S."/>
            <person name="Warren W."/>
            <person name="Wilson R.K."/>
        </authorList>
    </citation>
    <scope>NUCLEOTIDE SEQUENCE [LARGE SCALE GENOMIC DNA]</scope>
    <source>
        <strain evidence="2">IAEA</strain>
    </source>
</reference>
<reference evidence="1" key="2">
    <citation type="submission" date="2020-05" db="UniProtKB">
        <authorList>
            <consortium name="EnsemblMetazoa"/>
        </authorList>
    </citation>
    <scope>IDENTIFICATION</scope>
    <source>
        <strain evidence="1">IAEA</strain>
    </source>
</reference>
<name>A0A1B0C746_9MUSC</name>